<dbReference type="InterPro" id="IPR011344">
    <property type="entry name" value="ssDNA-bd"/>
</dbReference>
<dbReference type="OrthoDB" id="9809878at2"/>
<dbReference type="Gene3D" id="2.40.50.140">
    <property type="entry name" value="Nucleic acid-binding proteins"/>
    <property type="match status" value="1"/>
</dbReference>
<keyword evidence="2" id="KW-0234">DNA repair</keyword>
<feature type="short sequence motif" description="Important for interaction with partner proteins" evidence="2">
    <location>
        <begin position="150"/>
        <end position="155"/>
    </location>
</feature>
<dbReference type="InterPro" id="IPR000424">
    <property type="entry name" value="Primosome_PriB/ssb"/>
</dbReference>
<dbReference type="Pfam" id="PF00436">
    <property type="entry name" value="SSB"/>
    <property type="match status" value="1"/>
</dbReference>
<dbReference type="PANTHER" id="PTHR10302:SF0">
    <property type="entry name" value="SINGLE-STRANDED DNA-BINDING PROTEIN, MITOCHONDRIAL"/>
    <property type="match status" value="1"/>
</dbReference>
<comment type="subunit">
    <text evidence="2">Homotetramer.</text>
</comment>
<keyword evidence="2" id="KW-0227">DNA damage</keyword>
<dbReference type="PANTHER" id="PTHR10302">
    <property type="entry name" value="SINGLE-STRANDED DNA-BINDING PROTEIN"/>
    <property type="match status" value="1"/>
</dbReference>
<name>A0A4R6TSK5_9FLAO</name>
<dbReference type="GO" id="GO:0006281">
    <property type="term" value="P:DNA repair"/>
    <property type="evidence" value="ECO:0007669"/>
    <property type="project" value="UniProtKB-UniRule"/>
</dbReference>
<protein>
    <recommendedName>
        <fullName evidence="2 3">Single-stranded DNA-binding protein</fullName>
        <shortName evidence="2">SSB</shortName>
    </recommendedName>
</protein>
<evidence type="ECO:0000313" key="6">
    <source>
        <dbReference type="Proteomes" id="UP000295468"/>
    </source>
</evidence>
<dbReference type="GO" id="GO:0009295">
    <property type="term" value="C:nucleoid"/>
    <property type="evidence" value="ECO:0007669"/>
    <property type="project" value="TreeGrafter"/>
</dbReference>
<dbReference type="PIRSF" id="PIRSF002070">
    <property type="entry name" value="SSB"/>
    <property type="match status" value="1"/>
</dbReference>
<evidence type="ECO:0000256" key="2">
    <source>
        <dbReference type="HAMAP-Rule" id="MF_00984"/>
    </source>
</evidence>
<proteinExistence type="inferred from homology"/>
<feature type="region of interest" description="Disordered" evidence="4">
    <location>
        <begin position="110"/>
        <end position="155"/>
    </location>
</feature>
<dbReference type="Proteomes" id="UP000295468">
    <property type="component" value="Unassembled WGS sequence"/>
</dbReference>
<dbReference type="CDD" id="cd04496">
    <property type="entry name" value="SSB_OBF"/>
    <property type="match status" value="1"/>
</dbReference>
<dbReference type="PROSITE" id="PS50935">
    <property type="entry name" value="SSB"/>
    <property type="match status" value="1"/>
</dbReference>
<dbReference type="EMBL" id="SNYI01000001">
    <property type="protein sequence ID" value="TDQ33163.1"/>
    <property type="molecule type" value="Genomic_DNA"/>
</dbReference>
<dbReference type="RefSeq" id="WP_133643170.1">
    <property type="nucleotide sequence ID" value="NZ_SNYI01000001.1"/>
</dbReference>
<sequence length="155" mass="17498">MSGTLNKVMLIGHLGDEVKMHYFEGGNCIGRFPIATNESYTNRQTGEKVTTTEWHNIVVRNKAAEICEKYLSKGDKIYVEGRLKTRQWQGEDGQTRYSTEIQVQDFTFLTPKEGGMPNQGGGAQASTTQGQQRNQPERPADTRPVQQEEEDDLPF</sequence>
<evidence type="ECO:0000256" key="3">
    <source>
        <dbReference type="PIRNR" id="PIRNR002070"/>
    </source>
</evidence>
<keyword evidence="2" id="KW-0233">DNA recombination</keyword>
<dbReference type="GO" id="GO:0003697">
    <property type="term" value="F:single-stranded DNA binding"/>
    <property type="evidence" value="ECO:0007669"/>
    <property type="project" value="UniProtKB-UniRule"/>
</dbReference>
<keyword evidence="2" id="KW-0235">DNA replication</keyword>
<organism evidence="5 6">
    <name type="scientific">Zeaxanthinibacter enoshimensis</name>
    <dbReference type="NCBI Taxonomy" id="392009"/>
    <lineage>
        <taxon>Bacteria</taxon>
        <taxon>Pseudomonadati</taxon>
        <taxon>Bacteroidota</taxon>
        <taxon>Flavobacteriia</taxon>
        <taxon>Flavobacteriales</taxon>
        <taxon>Flavobacteriaceae</taxon>
        <taxon>Zeaxanthinibacter</taxon>
    </lineage>
</organism>
<evidence type="ECO:0000256" key="1">
    <source>
        <dbReference type="ARBA" id="ARBA00023125"/>
    </source>
</evidence>
<keyword evidence="1 2" id="KW-0238">DNA-binding</keyword>
<dbReference type="GO" id="GO:0006260">
    <property type="term" value="P:DNA replication"/>
    <property type="evidence" value="ECO:0007669"/>
    <property type="project" value="UniProtKB-UniRule"/>
</dbReference>
<comment type="caution">
    <text evidence="5">The sequence shown here is derived from an EMBL/GenBank/DDBJ whole genome shotgun (WGS) entry which is preliminary data.</text>
</comment>
<reference evidence="5 6" key="1">
    <citation type="submission" date="2019-03" db="EMBL/GenBank/DDBJ databases">
        <title>Genomic Encyclopedia of Archaeal and Bacterial Type Strains, Phase II (KMG-II): from individual species to whole genera.</title>
        <authorList>
            <person name="Goeker M."/>
        </authorList>
    </citation>
    <scope>NUCLEOTIDE SEQUENCE [LARGE SCALE GENOMIC DNA]</scope>
    <source>
        <strain evidence="5 6">DSM 18435</strain>
    </source>
</reference>
<comment type="caution">
    <text evidence="2">Lacks conserved residue(s) required for the propagation of feature annotation.</text>
</comment>
<evidence type="ECO:0000256" key="4">
    <source>
        <dbReference type="SAM" id="MobiDB-lite"/>
    </source>
</evidence>
<dbReference type="SUPFAM" id="SSF50249">
    <property type="entry name" value="Nucleic acid-binding proteins"/>
    <property type="match status" value="1"/>
</dbReference>
<dbReference type="InterPro" id="IPR012340">
    <property type="entry name" value="NA-bd_OB-fold"/>
</dbReference>
<comment type="function">
    <text evidence="2">Plays an important role in DNA replication, recombination and repair. Binds to ssDNA and to an array of partner proteins to recruit them to their sites of action during DNA metabolism.</text>
</comment>
<dbReference type="NCBIfam" id="TIGR00621">
    <property type="entry name" value="ssb"/>
    <property type="match status" value="1"/>
</dbReference>
<keyword evidence="6" id="KW-1185">Reference proteome</keyword>
<accession>A0A4R6TSK5</accession>
<dbReference type="HAMAP" id="MF_00984">
    <property type="entry name" value="SSB"/>
    <property type="match status" value="1"/>
</dbReference>
<evidence type="ECO:0000313" key="5">
    <source>
        <dbReference type="EMBL" id="TDQ33163.1"/>
    </source>
</evidence>
<dbReference type="GO" id="GO:0006310">
    <property type="term" value="P:DNA recombination"/>
    <property type="evidence" value="ECO:0007669"/>
    <property type="project" value="UniProtKB-UniRule"/>
</dbReference>
<gene>
    <name evidence="5" type="ORF">CLV82_1001</name>
</gene>
<dbReference type="AlphaFoldDB" id="A0A4R6TSK5"/>